<evidence type="ECO:0000313" key="4">
    <source>
        <dbReference type="Proteomes" id="UP000193411"/>
    </source>
</evidence>
<protein>
    <submittedName>
        <fullName evidence="3">Uncharacterized protein</fullName>
    </submittedName>
</protein>
<keyword evidence="4" id="KW-1185">Reference proteome</keyword>
<gene>
    <name evidence="3" type="ORF">BCR44DRAFT_1435010</name>
</gene>
<sequence>MTSNDSQPRYLDEVTLDQLNPPHVLTIYSINLALSTCITLTAVLHWSKLRTAFNAAVIWSSMPLFSADVCYFFTIGRNANEVVRAMSPVCCAWLMCALACIRFKVFSSAGLAPWYSLRVSTGLISFIYLHGALVMVCQFGVNVLVDLFIAAITFRIVWGLRKAVIRRRNAAAGPARANSGRRSRHEEAVGAGAQTNANHLATLTVPDMIRTTASGGNAAIPQSMVANIGSRNLGGGGSRSVVGASSIQEVSIGISEIVKGSWVSSWQQKSSSSSTSRAQQPGGSHVGKPGKGRLKRARATFQKRSAFVLVLLGFMLSVSLAGIVIFVLSTDMFGDALGLLSMRLYIMSTIHLFNIIV</sequence>
<keyword evidence="2" id="KW-0812">Transmembrane</keyword>
<keyword evidence="2" id="KW-0472">Membrane</keyword>
<dbReference type="AlphaFoldDB" id="A0A1Y2HM69"/>
<feature type="region of interest" description="Disordered" evidence="1">
    <location>
        <begin position="269"/>
        <end position="294"/>
    </location>
</feature>
<evidence type="ECO:0000256" key="2">
    <source>
        <dbReference type="SAM" id="Phobius"/>
    </source>
</evidence>
<comment type="caution">
    <text evidence="3">The sequence shown here is derived from an EMBL/GenBank/DDBJ whole genome shotgun (WGS) entry which is preliminary data.</text>
</comment>
<feature type="transmembrane region" description="Helical" evidence="2">
    <location>
        <begin position="25"/>
        <end position="44"/>
    </location>
</feature>
<reference evidence="3 4" key="1">
    <citation type="submission" date="2016-07" db="EMBL/GenBank/DDBJ databases">
        <title>Pervasive Adenine N6-methylation of Active Genes in Fungi.</title>
        <authorList>
            <consortium name="DOE Joint Genome Institute"/>
            <person name="Mondo S.J."/>
            <person name="Dannebaum R.O."/>
            <person name="Kuo R.C."/>
            <person name="Labutti K."/>
            <person name="Haridas S."/>
            <person name="Kuo A."/>
            <person name="Salamov A."/>
            <person name="Ahrendt S.R."/>
            <person name="Lipzen A."/>
            <person name="Sullivan W."/>
            <person name="Andreopoulos W.B."/>
            <person name="Clum A."/>
            <person name="Lindquist E."/>
            <person name="Daum C."/>
            <person name="Ramamoorthy G.K."/>
            <person name="Gryganskyi A."/>
            <person name="Culley D."/>
            <person name="Magnuson J.K."/>
            <person name="James T.Y."/>
            <person name="O'Malley M.A."/>
            <person name="Stajich J.E."/>
            <person name="Spatafora J.W."/>
            <person name="Visel A."/>
            <person name="Grigoriev I.V."/>
        </authorList>
    </citation>
    <scope>NUCLEOTIDE SEQUENCE [LARGE SCALE GENOMIC DNA]</scope>
    <source>
        <strain evidence="3 4">PL171</strain>
    </source>
</reference>
<feature type="transmembrane region" description="Helical" evidence="2">
    <location>
        <begin position="306"/>
        <end position="330"/>
    </location>
</feature>
<feature type="transmembrane region" description="Helical" evidence="2">
    <location>
        <begin position="56"/>
        <end position="76"/>
    </location>
</feature>
<dbReference type="Proteomes" id="UP000193411">
    <property type="component" value="Unassembled WGS sequence"/>
</dbReference>
<keyword evidence="2" id="KW-1133">Transmembrane helix</keyword>
<name>A0A1Y2HM69_9FUNG</name>
<evidence type="ECO:0000313" key="3">
    <source>
        <dbReference type="EMBL" id="ORZ35064.1"/>
    </source>
</evidence>
<evidence type="ECO:0000256" key="1">
    <source>
        <dbReference type="SAM" id="MobiDB-lite"/>
    </source>
</evidence>
<feature type="transmembrane region" description="Helical" evidence="2">
    <location>
        <begin position="115"/>
        <end position="133"/>
    </location>
</feature>
<feature type="transmembrane region" description="Helical" evidence="2">
    <location>
        <begin position="82"/>
        <end position="103"/>
    </location>
</feature>
<feature type="transmembrane region" description="Helical" evidence="2">
    <location>
        <begin position="336"/>
        <end position="356"/>
    </location>
</feature>
<proteinExistence type="predicted"/>
<feature type="non-terminal residue" evidence="3">
    <location>
        <position position="357"/>
    </location>
</feature>
<feature type="transmembrane region" description="Helical" evidence="2">
    <location>
        <begin position="139"/>
        <end position="158"/>
    </location>
</feature>
<organism evidence="3 4">
    <name type="scientific">Catenaria anguillulae PL171</name>
    <dbReference type="NCBI Taxonomy" id="765915"/>
    <lineage>
        <taxon>Eukaryota</taxon>
        <taxon>Fungi</taxon>
        <taxon>Fungi incertae sedis</taxon>
        <taxon>Blastocladiomycota</taxon>
        <taxon>Blastocladiomycetes</taxon>
        <taxon>Blastocladiales</taxon>
        <taxon>Catenariaceae</taxon>
        <taxon>Catenaria</taxon>
    </lineage>
</organism>
<dbReference type="EMBL" id="MCFL01000024">
    <property type="protein sequence ID" value="ORZ35064.1"/>
    <property type="molecule type" value="Genomic_DNA"/>
</dbReference>
<accession>A0A1Y2HM69</accession>